<dbReference type="AlphaFoldDB" id="A0A4Z2F3U4"/>
<accession>A0A4Z2F3U4</accession>
<evidence type="ECO:0000313" key="3">
    <source>
        <dbReference type="Proteomes" id="UP000314294"/>
    </source>
</evidence>
<reference evidence="2 3" key="1">
    <citation type="submission" date="2019-03" db="EMBL/GenBank/DDBJ databases">
        <title>First draft genome of Liparis tanakae, snailfish: a comprehensive survey of snailfish specific genes.</title>
        <authorList>
            <person name="Kim W."/>
            <person name="Song I."/>
            <person name="Jeong J.-H."/>
            <person name="Kim D."/>
            <person name="Kim S."/>
            <person name="Ryu S."/>
            <person name="Song J.Y."/>
            <person name="Lee S.K."/>
        </authorList>
    </citation>
    <scope>NUCLEOTIDE SEQUENCE [LARGE SCALE GENOMIC DNA]</scope>
    <source>
        <tissue evidence="2">Muscle</tissue>
    </source>
</reference>
<dbReference type="Proteomes" id="UP000314294">
    <property type="component" value="Unassembled WGS sequence"/>
</dbReference>
<proteinExistence type="predicted"/>
<protein>
    <submittedName>
        <fullName evidence="2">Uncharacterized protein</fullName>
    </submittedName>
</protein>
<feature type="compositionally biased region" description="Basic and acidic residues" evidence="1">
    <location>
        <begin position="49"/>
        <end position="61"/>
    </location>
</feature>
<evidence type="ECO:0000313" key="2">
    <source>
        <dbReference type="EMBL" id="TNN35354.1"/>
    </source>
</evidence>
<dbReference type="EMBL" id="SRLO01001782">
    <property type="protein sequence ID" value="TNN35354.1"/>
    <property type="molecule type" value="Genomic_DNA"/>
</dbReference>
<gene>
    <name evidence="2" type="ORF">EYF80_054479</name>
</gene>
<organism evidence="2 3">
    <name type="scientific">Liparis tanakae</name>
    <name type="common">Tanaka's snailfish</name>
    <dbReference type="NCBI Taxonomy" id="230148"/>
    <lineage>
        <taxon>Eukaryota</taxon>
        <taxon>Metazoa</taxon>
        <taxon>Chordata</taxon>
        <taxon>Craniata</taxon>
        <taxon>Vertebrata</taxon>
        <taxon>Euteleostomi</taxon>
        <taxon>Actinopterygii</taxon>
        <taxon>Neopterygii</taxon>
        <taxon>Teleostei</taxon>
        <taxon>Neoteleostei</taxon>
        <taxon>Acanthomorphata</taxon>
        <taxon>Eupercaria</taxon>
        <taxon>Perciformes</taxon>
        <taxon>Cottioidei</taxon>
        <taxon>Cottales</taxon>
        <taxon>Liparidae</taxon>
        <taxon>Liparis</taxon>
    </lineage>
</organism>
<feature type="compositionally biased region" description="Acidic residues" evidence="1">
    <location>
        <begin position="62"/>
        <end position="72"/>
    </location>
</feature>
<comment type="caution">
    <text evidence="2">The sequence shown here is derived from an EMBL/GenBank/DDBJ whole genome shotgun (WGS) entry which is preliminary data.</text>
</comment>
<sequence>MPALNHDGFQLNRPHDSYELRATSYELRATSYELRARCVAVAPEDDDGRQDVQRGVELRQEEGEESSYETTS</sequence>
<feature type="region of interest" description="Disordered" evidence="1">
    <location>
        <begin position="44"/>
        <end position="72"/>
    </location>
</feature>
<keyword evidence="3" id="KW-1185">Reference proteome</keyword>
<name>A0A4Z2F3U4_9TELE</name>
<evidence type="ECO:0000256" key="1">
    <source>
        <dbReference type="SAM" id="MobiDB-lite"/>
    </source>
</evidence>